<proteinExistence type="predicted"/>
<sequence>MIEVFVTVNYKERNYHTNVLVKKELPWEKIKMIAEEQVKKQWNV</sequence>
<evidence type="ECO:0000313" key="2">
    <source>
        <dbReference type="Proteomes" id="UP000319671"/>
    </source>
</evidence>
<evidence type="ECO:0000313" key="1">
    <source>
        <dbReference type="EMBL" id="TWE05124.1"/>
    </source>
</evidence>
<name>A0A561DP34_9BACI</name>
<organism evidence="1 2">
    <name type="scientific">Neobacillus bataviensis</name>
    <dbReference type="NCBI Taxonomy" id="220685"/>
    <lineage>
        <taxon>Bacteria</taxon>
        <taxon>Bacillati</taxon>
        <taxon>Bacillota</taxon>
        <taxon>Bacilli</taxon>
        <taxon>Bacillales</taxon>
        <taxon>Bacillaceae</taxon>
        <taxon>Neobacillus</taxon>
    </lineage>
</organism>
<protein>
    <recommendedName>
        <fullName evidence="3">BA3454 family stress response protein</fullName>
    </recommendedName>
</protein>
<accession>A0A561DP34</accession>
<dbReference type="NCBIfam" id="NF033491">
    <property type="entry name" value="BA3454_fam"/>
    <property type="match status" value="1"/>
</dbReference>
<dbReference type="EMBL" id="VIVN01000003">
    <property type="protein sequence ID" value="TWE05124.1"/>
    <property type="molecule type" value="Genomic_DNA"/>
</dbReference>
<keyword evidence="2" id="KW-1185">Reference proteome</keyword>
<gene>
    <name evidence="1" type="ORF">FB550_103300</name>
</gene>
<dbReference type="Proteomes" id="UP000319671">
    <property type="component" value="Unassembled WGS sequence"/>
</dbReference>
<reference evidence="1 2" key="1">
    <citation type="submission" date="2019-06" db="EMBL/GenBank/DDBJ databases">
        <title>Sorghum-associated microbial communities from plants grown in Nebraska, USA.</title>
        <authorList>
            <person name="Schachtman D."/>
        </authorList>
    </citation>
    <scope>NUCLEOTIDE SEQUENCE [LARGE SCALE GENOMIC DNA]</scope>
    <source>
        <strain evidence="1 2">2482</strain>
    </source>
</reference>
<evidence type="ECO:0008006" key="3">
    <source>
        <dbReference type="Google" id="ProtNLM"/>
    </source>
</evidence>
<comment type="caution">
    <text evidence="1">The sequence shown here is derived from an EMBL/GenBank/DDBJ whole genome shotgun (WGS) entry which is preliminary data.</text>
</comment>
<dbReference type="AlphaFoldDB" id="A0A561DP34"/>
<dbReference type="RefSeq" id="WP_098527095.1">
    <property type="nucleotide sequence ID" value="NZ_VIVN01000003.1"/>
</dbReference>
<dbReference type="InterPro" id="IPR049728">
    <property type="entry name" value="BA3454-like"/>
</dbReference>